<sequence length="120" mass="13744">MHPYIILYIYRRAVQLLVGGKYTLKNEDQTATSHFDQEGEGVEAGLATQQMLQEVVLALGVSAEEVTTMELTGTITDQEEMVITSLVRRAKIEDSQVTKYQEMDQMKQIRWFRFPDKGRA</sequence>
<comment type="caution">
    <text evidence="1">The sequence shown here is derived from an EMBL/GenBank/DDBJ whole genome shotgun (WGS) entry which is preliminary data.</text>
</comment>
<evidence type="ECO:0000313" key="2">
    <source>
        <dbReference type="Proteomes" id="UP001151532"/>
    </source>
</evidence>
<organism evidence="1 2">
    <name type="scientific">Salix purpurea</name>
    <name type="common">Purple osier willow</name>
    <dbReference type="NCBI Taxonomy" id="77065"/>
    <lineage>
        <taxon>Eukaryota</taxon>
        <taxon>Viridiplantae</taxon>
        <taxon>Streptophyta</taxon>
        <taxon>Embryophyta</taxon>
        <taxon>Tracheophyta</taxon>
        <taxon>Spermatophyta</taxon>
        <taxon>Magnoliopsida</taxon>
        <taxon>eudicotyledons</taxon>
        <taxon>Gunneridae</taxon>
        <taxon>Pentapetalae</taxon>
        <taxon>rosids</taxon>
        <taxon>fabids</taxon>
        <taxon>Malpighiales</taxon>
        <taxon>Salicaceae</taxon>
        <taxon>Saliceae</taxon>
        <taxon>Salix</taxon>
    </lineage>
</organism>
<dbReference type="AlphaFoldDB" id="A0A9Q0Z2X7"/>
<dbReference type="OrthoDB" id="339151at2759"/>
<dbReference type="EMBL" id="JAPFFK010000014">
    <property type="protein sequence ID" value="KAJ6719351.1"/>
    <property type="molecule type" value="Genomic_DNA"/>
</dbReference>
<reference evidence="1" key="2">
    <citation type="journal article" date="2023" name="Int. J. Mol. Sci.">
        <title>De Novo Assembly and Annotation of 11 Diverse Shrub Willow (Salix) Genomes Reveals Novel Gene Organization in Sex-Linked Regions.</title>
        <authorList>
            <person name="Hyden B."/>
            <person name="Feng K."/>
            <person name="Yates T.B."/>
            <person name="Jawdy S."/>
            <person name="Cereghino C."/>
            <person name="Smart L.B."/>
            <person name="Muchero W."/>
        </authorList>
    </citation>
    <scope>NUCLEOTIDE SEQUENCE</scope>
    <source>
        <tissue evidence="1">Shoot tip</tissue>
    </source>
</reference>
<name>A0A9Q0Z2X7_SALPP</name>
<dbReference type="Proteomes" id="UP001151532">
    <property type="component" value="Chromosome 10"/>
</dbReference>
<accession>A0A9Q0Z2X7</accession>
<protein>
    <submittedName>
        <fullName evidence="1">Uncharacterized protein</fullName>
    </submittedName>
</protein>
<gene>
    <name evidence="1" type="ORF">OIU79_007083</name>
</gene>
<keyword evidence="2" id="KW-1185">Reference proteome</keyword>
<proteinExistence type="predicted"/>
<reference evidence="1" key="1">
    <citation type="submission" date="2022-11" db="EMBL/GenBank/DDBJ databases">
        <authorList>
            <person name="Hyden B.L."/>
            <person name="Feng K."/>
            <person name="Yates T."/>
            <person name="Jawdy S."/>
            <person name="Smart L.B."/>
            <person name="Muchero W."/>
        </authorList>
    </citation>
    <scope>NUCLEOTIDE SEQUENCE</scope>
    <source>
        <tissue evidence="1">Shoot tip</tissue>
    </source>
</reference>
<evidence type="ECO:0000313" key="1">
    <source>
        <dbReference type="EMBL" id="KAJ6719351.1"/>
    </source>
</evidence>